<evidence type="ECO:0000256" key="3">
    <source>
        <dbReference type="SAM" id="MobiDB-lite"/>
    </source>
</evidence>
<accession>A0A2J6S1U9</accession>
<dbReference type="PANTHER" id="PTHR37534:SF46">
    <property type="entry name" value="ZN(II)2CYS6 TRANSCRIPTION FACTOR (EUROFUNG)"/>
    <property type="match status" value="1"/>
</dbReference>
<dbReference type="EMBL" id="KZ613941">
    <property type="protein sequence ID" value="PMD44718.1"/>
    <property type="molecule type" value="Genomic_DNA"/>
</dbReference>
<dbReference type="STRING" id="1149755.A0A2J6S1U9"/>
<dbReference type="Pfam" id="PF11951">
    <property type="entry name" value="Fungal_trans_2"/>
    <property type="match status" value="1"/>
</dbReference>
<sequence>MSPKGDDNVMAYISISNPAFPTRPRQRSKWGCLTCRKRRKKCNERRPRCADCSRHSLNCTWPDQGSARISVTVASIESSPPKGSSPSGWKKRHDTSHPLSLVVPPNTRPCGLKSTLEQALFHHFIQDFLPLLVHPEAHPGFSDLHELYATGLQHPWIMETFLAMASLHISQISNSLDTVAYNYYNTAIGVVRRKIESGDVEGTEDWLLASTVFFYLFEEWSANVSSNLMHHLEAAAQLFKLRRARGFSVESSSTTLAFHRVVAESFLYHVATMSLLHEDLNRLSAKFSWADLEYGLNSVPFPDASTTANSPIIGQNPGLYQLMFDITRLSSLVPLQGDDYLEALKYQDELRKWSSTNRVAIDEQGAEFVFSDALYIISLQIFLLKLLYPEILTSNPHIQLLIQRAIVLIRGSLGTTTNSIHLCWPIFILACSIDSPADMLLLKEKLVELWKGSLCGQVRRWATVIGRMWKVKEEMSNKGIVTVDSFNCSDGLDLLIHRKSFLSDLKI</sequence>
<gene>
    <name evidence="5" type="ORF">L207DRAFT_454446</name>
</gene>
<dbReference type="InterPro" id="IPR036864">
    <property type="entry name" value="Zn2-C6_fun-type_DNA-bd_sf"/>
</dbReference>
<dbReference type="GO" id="GO:0008270">
    <property type="term" value="F:zinc ion binding"/>
    <property type="evidence" value="ECO:0007669"/>
    <property type="project" value="InterPro"/>
</dbReference>
<dbReference type="Pfam" id="PF00172">
    <property type="entry name" value="Zn_clus"/>
    <property type="match status" value="1"/>
</dbReference>
<dbReference type="SUPFAM" id="SSF57701">
    <property type="entry name" value="Zn2/Cys6 DNA-binding domain"/>
    <property type="match status" value="1"/>
</dbReference>
<name>A0A2J6S1U9_HYAVF</name>
<feature type="domain" description="Zn(2)-C6 fungal-type" evidence="4">
    <location>
        <begin position="31"/>
        <end position="61"/>
    </location>
</feature>
<dbReference type="PANTHER" id="PTHR37534">
    <property type="entry name" value="TRANSCRIPTIONAL ACTIVATOR PROTEIN UGA3"/>
    <property type="match status" value="1"/>
</dbReference>
<dbReference type="PROSITE" id="PS00463">
    <property type="entry name" value="ZN2_CY6_FUNGAL_1"/>
    <property type="match status" value="1"/>
</dbReference>
<reference evidence="5 6" key="1">
    <citation type="submission" date="2016-04" db="EMBL/GenBank/DDBJ databases">
        <title>A degradative enzymes factory behind the ericoid mycorrhizal symbiosis.</title>
        <authorList>
            <consortium name="DOE Joint Genome Institute"/>
            <person name="Martino E."/>
            <person name="Morin E."/>
            <person name="Grelet G."/>
            <person name="Kuo A."/>
            <person name="Kohler A."/>
            <person name="Daghino S."/>
            <person name="Barry K."/>
            <person name="Choi C."/>
            <person name="Cichocki N."/>
            <person name="Clum A."/>
            <person name="Copeland A."/>
            <person name="Hainaut M."/>
            <person name="Haridas S."/>
            <person name="Labutti K."/>
            <person name="Lindquist E."/>
            <person name="Lipzen A."/>
            <person name="Khouja H.-R."/>
            <person name="Murat C."/>
            <person name="Ohm R."/>
            <person name="Olson A."/>
            <person name="Spatafora J."/>
            <person name="Veneault-Fourrey C."/>
            <person name="Henrissat B."/>
            <person name="Grigoriev I."/>
            <person name="Martin F."/>
            <person name="Perotto S."/>
        </authorList>
    </citation>
    <scope>NUCLEOTIDE SEQUENCE [LARGE SCALE GENOMIC DNA]</scope>
    <source>
        <strain evidence="5 6">F</strain>
    </source>
</reference>
<keyword evidence="6" id="KW-1185">Reference proteome</keyword>
<protein>
    <recommendedName>
        <fullName evidence="4">Zn(2)-C6 fungal-type domain-containing protein</fullName>
    </recommendedName>
</protein>
<dbReference type="InterPro" id="IPR021858">
    <property type="entry name" value="Fun_TF"/>
</dbReference>
<feature type="compositionally biased region" description="Low complexity" evidence="3">
    <location>
        <begin position="78"/>
        <end position="88"/>
    </location>
</feature>
<evidence type="ECO:0000313" key="6">
    <source>
        <dbReference type="Proteomes" id="UP000235786"/>
    </source>
</evidence>
<keyword evidence="2" id="KW-0539">Nucleus</keyword>
<dbReference type="CDD" id="cd00067">
    <property type="entry name" value="GAL4"/>
    <property type="match status" value="1"/>
</dbReference>
<dbReference type="SMART" id="SM00066">
    <property type="entry name" value="GAL4"/>
    <property type="match status" value="1"/>
</dbReference>
<dbReference type="AlphaFoldDB" id="A0A2J6S1U9"/>
<dbReference type="GO" id="GO:0000981">
    <property type="term" value="F:DNA-binding transcription factor activity, RNA polymerase II-specific"/>
    <property type="evidence" value="ECO:0007669"/>
    <property type="project" value="InterPro"/>
</dbReference>
<dbReference type="Proteomes" id="UP000235786">
    <property type="component" value="Unassembled WGS sequence"/>
</dbReference>
<evidence type="ECO:0000313" key="5">
    <source>
        <dbReference type="EMBL" id="PMD44718.1"/>
    </source>
</evidence>
<proteinExistence type="predicted"/>
<dbReference type="InterPro" id="IPR001138">
    <property type="entry name" value="Zn2Cys6_DnaBD"/>
</dbReference>
<feature type="region of interest" description="Disordered" evidence="3">
    <location>
        <begin position="75"/>
        <end position="100"/>
    </location>
</feature>
<dbReference type="OrthoDB" id="1919336at2759"/>
<organism evidence="5 6">
    <name type="scientific">Hyaloscypha variabilis (strain UAMH 11265 / GT02V1 / F)</name>
    <name type="common">Meliniomyces variabilis</name>
    <dbReference type="NCBI Taxonomy" id="1149755"/>
    <lineage>
        <taxon>Eukaryota</taxon>
        <taxon>Fungi</taxon>
        <taxon>Dikarya</taxon>
        <taxon>Ascomycota</taxon>
        <taxon>Pezizomycotina</taxon>
        <taxon>Leotiomycetes</taxon>
        <taxon>Helotiales</taxon>
        <taxon>Hyaloscyphaceae</taxon>
        <taxon>Hyaloscypha</taxon>
        <taxon>Hyaloscypha variabilis</taxon>
    </lineage>
</organism>
<dbReference type="GO" id="GO:0005634">
    <property type="term" value="C:nucleus"/>
    <property type="evidence" value="ECO:0007669"/>
    <property type="project" value="UniProtKB-SubCell"/>
</dbReference>
<evidence type="ECO:0000256" key="2">
    <source>
        <dbReference type="ARBA" id="ARBA00023242"/>
    </source>
</evidence>
<dbReference type="PROSITE" id="PS50048">
    <property type="entry name" value="ZN2_CY6_FUNGAL_2"/>
    <property type="match status" value="1"/>
</dbReference>
<evidence type="ECO:0000259" key="4">
    <source>
        <dbReference type="PROSITE" id="PS50048"/>
    </source>
</evidence>
<comment type="subcellular location">
    <subcellularLocation>
        <location evidence="1">Nucleus</location>
    </subcellularLocation>
</comment>
<dbReference type="Gene3D" id="4.10.240.10">
    <property type="entry name" value="Zn(2)-C6 fungal-type DNA-binding domain"/>
    <property type="match status" value="1"/>
</dbReference>
<evidence type="ECO:0000256" key="1">
    <source>
        <dbReference type="ARBA" id="ARBA00004123"/>
    </source>
</evidence>